<protein>
    <submittedName>
        <fullName evidence="1">Uncharacterized protein</fullName>
    </submittedName>
</protein>
<proteinExistence type="predicted"/>
<dbReference type="Proteomes" id="UP001066276">
    <property type="component" value="Chromosome 4_2"/>
</dbReference>
<evidence type="ECO:0000313" key="1">
    <source>
        <dbReference type="EMBL" id="KAJ1162324.1"/>
    </source>
</evidence>
<accession>A0AAV7SD13</accession>
<keyword evidence="2" id="KW-1185">Reference proteome</keyword>
<gene>
    <name evidence="1" type="ORF">NDU88_002792</name>
</gene>
<evidence type="ECO:0000313" key="2">
    <source>
        <dbReference type="Proteomes" id="UP001066276"/>
    </source>
</evidence>
<organism evidence="1 2">
    <name type="scientific">Pleurodeles waltl</name>
    <name type="common">Iberian ribbed newt</name>
    <dbReference type="NCBI Taxonomy" id="8319"/>
    <lineage>
        <taxon>Eukaryota</taxon>
        <taxon>Metazoa</taxon>
        <taxon>Chordata</taxon>
        <taxon>Craniata</taxon>
        <taxon>Vertebrata</taxon>
        <taxon>Euteleostomi</taxon>
        <taxon>Amphibia</taxon>
        <taxon>Batrachia</taxon>
        <taxon>Caudata</taxon>
        <taxon>Salamandroidea</taxon>
        <taxon>Salamandridae</taxon>
        <taxon>Pleurodelinae</taxon>
        <taxon>Pleurodeles</taxon>
    </lineage>
</organism>
<sequence>MKGKPSREQAARETVLMLAEIELHSNKDYASLTTTEDSPYRPLIVKVVDAELELRALLASTPMTSNQII</sequence>
<comment type="caution">
    <text evidence="1">The sequence shown here is derived from an EMBL/GenBank/DDBJ whole genome shotgun (WGS) entry which is preliminary data.</text>
</comment>
<dbReference type="EMBL" id="JANPWB010000008">
    <property type="protein sequence ID" value="KAJ1162324.1"/>
    <property type="molecule type" value="Genomic_DNA"/>
</dbReference>
<name>A0AAV7SD13_PLEWA</name>
<dbReference type="AlphaFoldDB" id="A0AAV7SD13"/>
<reference evidence="1" key="1">
    <citation type="journal article" date="2022" name="bioRxiv">
        <title>Sequencing and chromosome-scale assembly of the giantPleurodeles waltlgenome.</title>
        <authorList>
            <person name="Brown T."/>
            <person name="Elewa A."/>
            <person name="Iarovenko S."/>
            <person name="Subramanian E."/>
            <person name="Araus A.J."/>
            <person name="Petzold A."/>
            <person name="Susuki M."/>
            <person name="Suzuki K.-i.T."/>
            <person name="Hayashi T."/>
            <person name="Toyoda A."/>
            <person name="Oliveira C."/>
            <person name="Osipova E."/>
            <person name="Leigh N.D."/>
            <person name="Simon A."/>
            <person name="Yun M.H."/>
        </authorList>
    </citation>
    <scope>NUCLEOTIDE SEQUENCE</scope>
    <source>
        <strain evidence="1">20211129_DDA</strain>
        <tissue evidence="1">Liver</tissue>
    </source>
</reference>